<dbReference type="Pfam" id="PF14223">
    <property type="entry name" value="Retrotran_gag_2"/>
    <property type="match status" value="1"/>
</dbReference>
<dbReference type="AlphaFoldDB" id="A0A5D3C3S6"/>
<evidence type="ECO:0000313" key="1">
    <source>
        <dbReference type="EMBL" id="TYK06573.1"/>
    </source>
</evidence>
<accession>A0A5D3C3S6</accession>
<dbReference type="PANTHER" id="PTHR37610:SF40">
    <property type="entry name" value="OS01G0909600 PROTEIN"/>
    <property type="match status" value="1"/>
</dbReference>
<protein>
    <submittedName>
        <fullName evidence="1">UBN2_3 domain-containing protein</fullName>
    </submittedName>
</protein>
<gene>
    <name evidence="1" type="ORF">E5676_scaffold453G00360</name>
</gene>
<sequence>MVLINQDVLEGYHRFEFMTEETIRPSPGDALETNMEKRGLTHSVHADSMEPQIGKPLLYATTAKYLWDTTQTLYSKRQNATRLYALRKQVHNCKQGTLDVTSYLNKLSLLWQEMDLCRLNPKFDIVCGHILGQRPLPEKTVWDTPNDGIQYAKLEEVNRIYDFVARLNPKFDIVCGHILGQRPLPSLMEVCFEVHLEEDRTNVMGVLTTPVTDSTAFIA</sequence>
<dbReference type="Proteomes" id="UP000321947">
    <property type="component" value="Unassembled WGS sequence"/>
</dbReference>
<name>A0A5D3C3S6_CUCMM</name>
<dbReference type="PANTHER" id="PTHR37610">
    <property type="entry name" value="CCHC-TYPE DOMAIN-CONTAINING PROTEIN"/>
    <property type="match status" value="1"/>
</dbReference>
<comment type="caution">
    <text evidence="1">The sequence shown here is derived from an EMBL/GenBank/DDBJ whole genome shotgun (WGS) entry which is preliminary data.</text>
</comment>
<organism evidence="1 2">
    <name type="scientific">Cucumis melo var. makuwa</name>
    <name type="common">Oriental melon</name>
    <dbReference type="NCBI Taxonomy" id="1194695"/>
    <lineage>
        <taxon>Eukaryota</taxon>
        <taxon>Viridiplantae</taxon>
        <taxon>Streptophyta</taxon>
        <taxon>Embryophyta</taxon>
        <taxon>Tracheophyta</taxon>
        <taxon>Spermatophyta</taxon>
        <taxon>Magnoliopsida</taxon>
        <taxon>eudicotyledons</taxon>
        <taxon>Gunneridae</taxon>
        <taxon>Pentapetalae</taxon>
        <taxon>rosids</taxon>
        <taxon>fabids</taxon>
        <taxon>Cucurbitales</taxon>
        <taxon>Cucurbitaceae</taxon>
        <taxon>Benincaseae</taxon>
        <taxon>Cucumis</taxon>
    </lineage>
</organism>
<proteinExistence type="predicted"/>
<dbReference type="EMBL" id="SSTD01013395">
    <property type="protein sequence ID" value="TYK06573.1"/>
    <property type="molecule type" value="Genomic_DNA"/>
</dbReference>
<reference evidence="1 2" key="1">
    <citation type="submission" date="2019-08" db="EMBL/GenBank/DDBJ databases">
        <title>Draft genome sequences of two oriental melons (Cucumis melo L. var makuwa).</title>
        <authorList>
            <person name="Kwon S.-Y."/>
        </authorList>
    </citation>
    <scope>NUCLEOTIDE SEQUENCE [LARGE SCALE GENOMIC DNA]</scope>
    <source>
        <strain evidence="2">cv. Chang Bougi</strain>
        <tissue evidence="1">Leaf</tissue>
    </source>
</reference>
<evidence type="ECO:0000313" key="2">
    <source>
        <dbReference type="Proteomes" id="UP000321947"/>
    </source>
</evidence>